<proteinExistence type="predicted"/>
<name>A0A6A4JES5_APOLU</name>
<evidence type="ECO:0000313" key="1">
    <source>
        <dbReference type="EMBL" id="KAF6205014.1"/>
    </source>
</evidence>
<protein>
    <submittedName>
        <fullName evidence="1">Uncharacterized protein</fullName>
    </submittedName>
</protein>
<accession>A0A6A4JES5</accession>
<gene>
    <name evidence="1" type="ORF">GE061_019181</name>
</gene>
<comment type="caution">
    <text evidence="1">The sequence shown here is derived from an EMBL/GenBank/DDBJ whole genome shotgun (WGS) entry which is preliminary data.</text>
</comment>
<organism evidence="1 2">
    <name type="scientific">Apolygus lucorum</name>
    <name type="common">Small green plant bug</name>
    <name type="synonym">Lygocoris lucorum</name>
    <dbReference type="NCBI Taxonomy" id="248454"/>
    <lineage>
        <taxon>Eukaryota</taxon>
        <taxon>Metazoa</taxon>
        <taxon>Ecdysozoa</taxon>
        <taxon>Arthropoda</taxon>
        <taxon>Hexapoda</taxon>
        <taxon>Insecta</taxon>
        <taxon>Pterygota</taxon>
        <taxon>Neoptera</taxon>
        <taxon>Paraneoptera</taxon>
        <taxon>Hemiptera</taxon>
        <taxon>Heteroptera</taxon>
        <taxon>Panheteroptera</taxon>
        <taxon>Cimicomorpha</taxon>
        <taxon>Miridae</taxon>
        <taxon>Mirini</taxon>
        <taxon>Apolygus</taxon>
    </lineage>
</organism>
<evidence type="ECO:0000313" key="2">
    <source>
        <dbReference type="Proteomes" id="UP000466442"/>
    </source>
</evidence>
<dbReference type="EMBL" id="WIXP02000009">
    <property type="protein sequence ID" value="KAF6205014.1"/>
    <property type="molecule type" value="Genomic_DNA"/>
</dbReference>
<reference evidence="1" key="1">
    <citation type="journal article" date="2021" name="Mol. Ecol. Resour.">
        <title>Apolygus lucorum genome provides insights into omnivorousness and mesophyll feeding.</title>
        <authorList>
            <person name="Liu Y."/>
            <person name="Liu H."/>
            <person name="Wang H."/>
            <person name="Huang T."/>
            <person name="Liu B."/>
            <person name="Yang B."/>
            <person name="Yin L."/>
            <person name="Li B."/>
            <person name="Zhang Y."/>
            <person name="Zhang S."/>
            <person name="Jiang F."/>
            <person name="Zhang X."/>
            <person name="Ren Y."/>
            <person name="Wang B."/>
            <person name="Wang S."/>
            <person name="Lu Y."/>
            <person name="Wu K."/>
            <person name="Fan W."/>
            <person name="Wang G."/>
        </authorList>
    </citation>
    <scope>NUCLEOTIDE SEQUENCE</scope>
    <source>
        <strain evidence="1">12Hb</strain>
    </source>
</reference>
<sequence>MRRSLQTPDFLENGYENRSDEDDWIEDNYRIPSTSSVPSRVAPAATFAPLSPRDLEVKFYLKSVALCRALKFANSMPSFTDRKLLDIVGMLKWINNIVHLLEPNADLPGGYDLPSEIMEILVSKLPDFLQLSWRELVKRGEGSGNDVHRLREWLVKKATDKMAETIDLLEKNGFDVESIFKNISTQS</sequence>
<dbReference type="AlphaFoldDB" id="A0A6A4JES5"/>
<dbReference type="Proteomes" id="UP000466442">
    <property type="component" value="Linkage Group LG9"/>
</dbReference>
<keyword evidence="2" id="KW-1185">Reference proteome</keyword>